<dbReference type="AlphaFoldDB" id="A0A9D4GMP2"/>
<keyword evidence="3 11" id="KW-0812">Transmembrane</keyword>
<feature type="transmembrane region" description="Helical" evidence="12">
    <location>
        <begin position="12"/>
        <end position="33"/>
    </location>
</feature>
<dbReference type="PANTHER" id="PTHR19268:SF2">
    <property type="entry name" value="G-PROTEIN COUPLED RECEPTORS FAMILY 1 PROFILE DOMAIN-CONTAINING PROTEIN"/>
    <property type="match status" value="1"/>
</dbReference>
<evidence type="ECO:0000256" key="9">
    <source>
        <dbReference type="ARBA" id="ARBA00023180"/>
    </source>
</evidence>
<gene>
    <name evidence="14" type="ORF">DPMN_121549</name>
</gene>
<evidence type="ECO:0000256" key="8">
    <source>
        <dbReference type="ARBA" id="ARBA00023170"/>
    </source>
</evidence>
<dbReference type="PRINTS" id="PR00237">
    <property type="entry name" value="GPCRRHODOPSN"/>
</dbReference>
<dbReference type="PROSITE" id="PS00237">
    <property type="entry name" value="G_PROTEIN_RECEP_F1_1"/>
    <property type="match status" value="1"/>
</dbReference>
<comment type="caution">
    <text evidence="14">The sequence shown here is derived from an EMBL/GenBank/DDBJ whole genome shotgun (WGS) entry which is preliminary data.</text>
</comment>
<feature type="transmembrane region" description="Helical" evidence="12">
    <location>
        <begin position="304"/>
        <end position="329"/>
    </location>
</feature>
<keyword evidence="4 12" id="KW-1133">Transmembrane helix</keyword>
<keyword evidence="9" id="KW-0325">Glycoprotein</keyword>
<sequence>MREFAGLNTSVILGFYISIVAIGIVGNAIVMYVIASDRKLHRGPLYFLTCVCLMDISKSIFCLPFSIEVVLMDFKWIYSQETCTVLAFSTSFFTVSTAIGLLAIAIDRYLSISSTRFYYKCSHGLVIFSFIIVGWGVAFCLSFPPIFDKIAYRFVLLEMQCTFFHAQYQENETLGYTITFIAILTVTVFLYLRLFLFMRSHRRMTPMFHEPARSSDWTFFGPGANGQALTNLLNGFGSGPNHTQSAYATNNQIHFGRSVNLRVSKNEHLSRLFFATSLTFTCLWIPYFIQSFCKVFNHSTPMPAPFIVFSTVLCNSHVAVCPLVFLLLGSPVRTSLFSRARQWCNKQTYTGVPIRPEEEISRESGIRCVELTV</sequence>
<dbReference type="EMBL" id="JAIWYP010000005">
    <property type="protein sequence ID" value="KAH3819805.1"/>
    <property type="molecule type" value="Genomic_DNA"/>
</dbReference>
<dbReference type="InterPro" id="IPR000276">
    <property type="entry name" value="GPCR_Rhodpsn"/>
</dbReference>
<keyword evidence="6 12" id="KW-0472">Membrane</keyword>
<reference evidence="14" key="2">
    <citation type="submission" date="2020-11" db="EMBL/GenBank/DDBJ databases">
        <authorList>
            <person name="McCartney M.A."/>
            <person name="Auch B."/>
            <person name="Kono T."/>
            <person name="Mallez S."/>
            <person name="Becker A."/>
            <person name="Gohl D.M."/>
            <person name="Silverstein K.A.T."/>
            <person name="Koren S."/>
            <person name="Bechman K.B."/>
            <person name="Herman A."/>
            <person name="Abrahante J.E."/>
            <person name="Garbe J."/>
        </authorList>
    </citation>
    <scope>NUCLEOTIDE SEQUENCE</scope>
    <source>
        <strain evidence="14">Duluth1</strain>
        <tissue evidence="14">Whole animal</tissue>
    </source>
</reference>
<dbReference type="PROSITE" id="PS50262">
    <property type="entry name" value="G_PROTEIN_RECEP_F1_2"/>
    <property type="match status" value="1"/>
</dbReference>
<keyword evidence="2" id="KW-1003">Cell membrane</keyword>
<keyword evidence="7" id="KW-1015">Disulfide bond</keyword>
<evidence type="ECO:0000256" key="12">
    <source>
        <dbReference type="SAM" id="Phobius"/>
    </source>
</evidence>
<reference evidence="14" key="1">
    <citation type="journal article" date="2019" name="bioRxiv">
        <title>The Genome of the Zebra Mussel, Dreissena polymorpha: A Resource for Invasive Species Research.</title>
        <authorList>
            <person name="McCartney M.A."/>
            <person name="Auch B."/>
            <person name="Kono T."/>
            <person name="Mallez S."/>
            <person name="Zhang Y."/>
            <person name="Obille A."/>
            <person name="Becker A."/>
            <person name="Abrahante J.E."/>
            <person name="Garbe J."/>
            <person name="Badalamenti J.P."/>
            <person name="Herman A."/>
            <person name="Mangelson H."/>
            <person name="Liachko I."/>
            <person name="Sullivan S."/>
            <person name="Sone E.D."/>
            <person name="Koren S."/>
            <person name="Silverstein K.A.T."/>
            <person name="Beckman K.B."/>
            <person name="Gohl D.M."/>
        </authorList>
    </citation>
    <scope>NUCLEOTIDE SEQUENCE</scope>
    <source>
        <strain evidence="14">Duluth1</strain>
        <tissue evidence="14">Whole animal</tissue>
    </source>
</reference>
<dbReference type="InterPro" id="IPR017452">
    <property type="entry name" value="GPCR_Rhodpsn_7TM"/>
</dbReference>
<dbReference type="GO" id="GO:0004930">
    <property type="term" value="F:G protein-coupled receptor activity"/>
    <property type="evidence" value="ECO:0007669"/>
    <property type="project" value="UniProtKB-KW"/>
</dbReference>
<organism evidence="14 15">
    <name type="scientific">Dreissena polymorpha</name>
    <name type="common">Zebra mussel</name>
    <name type="synonym">Mytilus polymorpha</name>
    <dbReference type="NCBI Taxonomy" id="45954"/>
    <lineage>
        <taxon>Eukaryota</taxon>
        <taxon>Metazoa</taxon>
        <taxon>Spiralia</taxon>
        <taxon>Lophotrochozoa</taxon>
        <taxon>Mollusca</taxon>
        <taxon>Bivalvia</taxon>
        <taxon>Autobranchia</taxon>
        <taxon>Heteroconchia</taxon>
        <taxon>Euheterodonta</taxon>
        <taxon>Imparidentia</taxon>
        <taxon>Neoheterodontei</taxon>
        <taxon>Myida</taxon>
        <taxon>Dreissenoidea</taxon>
        <taxon>Dreissenidae</taxon>
        <taxon>Dreissena</taxon>
    </lineage>
</organism>
<keyword evidence="8 11" id="KW-0675">Receptor</keyword>
<evidence type="ECO:0000313" key="15">
    <source>
        <dbReference type="Proteomes" id="UP000828390"/>
    </source>
</evidence>
<protein>
    <recommendedName>
        <fullName evidence="13">G-protein coupled receptors family 1 profile domain-containing protein</fullName>
    </recommendedName>
</protein>
<evidence type="ECO:0000256" key="7">
    <source>
        <dbReference type="ARBA" id="ARBA00023157"/>
    </source>
</evidence>
<evidence type="ECO:0000256" key="10">
    <source>
        <dbReference type="ARBA" id="ARBA00023224"/>
    </source>
</evidence>
<dbReference type="Pfam" id="PF00001">
    <property type="entry name" value="7tm_1"/>
    <property type="match status" value="1"/>
</dbReference>
<dbReference type="SUPFAM" id="SSF81321">
    <property type="entry name" value="Family A G protein-coupled receptor-like"/>
    <property type="match status" value="1"/>
</dbReference>
<keyword evidence="5 11" id="KW-0297">G-protein coupled receptor</keyword>
<dbReference type="Proteomes" id="UP000828390">
    <property type="component" value="Unassembled WGS sequence"/>
</dbReference>
<feature type="domain" description="G-protein coupled receptors family 1 profile" evidence="13">
    <location>
        <begin position="26"/>
        <end position="325"/>
    </location>
</feature>
<evidence type="ECO:0000259" key="13">
    <source>
        <dbReference type="PROSITE" id="PS50262"/>
    </source>
</evidence>
<dbReference type="GO" id="GO:0005886">
    <property type="term" value="C:plasma membrane"/>
    <property type="evidence" value="ECO:0007669"/>
    <property type="project" value="UniProtKB-SubCell"/>
</dbReference>
<feature type="transmembrane region" description="Helical" evidence="12">
    <location>
        <begin position="45"/>
        <end position="66"/>
    </location>
</feature>
<comment type="similarity">
    <text evidence="11">Belongs to the G-protein coupled receptor 1 family.</text>
</comment>
<evidence type="ECO:0000256" key="1">
    <source>
        <dbReference type="ARBA" id="ARBA00004651"/>
    </source>
</evidence>
<evidence type="ECO:0000256" key="11">
    <source>
        <dbReference type="RuleBase" id="RU000688"/>
    </source>
</evidence>
<evidence type="ECO:0000256" key="6">
    <source>
        <dbReference type="ARBA" id="ARBA00023136"/>
    </source>
</evidence>
<proteinExistence type="inferred from homology"/>
<feature type="transmembrane region" description="Helical" evidence="12">
    <location>
        <begin position="86"/>
        <end position="105"/>
    </location>
</feature>
<evidence type="ECO:0000256" key="2">
    <source>
        <dbReference type="ARBA" id="ARBA00022475"/>
    </source>
</evidence>
<dbReference type="Gene3D" id="1.20.1070.10">
    <property type="entry name" value="Rhodopsin 7-helix transmembrane proteins"/>
    <property type="match status" value="1"/>
</dbReference>
<feature type="transmembrane region" description="Helical" evidence="12">
    <location>
        <begin position="272"/>
        <end position="292"/>
    </location>
</feature>
<feature type="transmembrane region" description="Helical" evidence="12">
    <location>
        <begin position="125"/>
        <end position="147"/>
    </location>
</feature>
<comment type="subcellular location">
    <subcellularLocation>
        <location evidence="1">Cell membrane</location>
        <topology evidence="1">Multi-pass membrane protein</topology>
    </subcellularLocation>
</comment>
<accession>A0A9D4GMP2</accession>
<evidence type="ECO:0000256" key="5">
    <source>
        <dbReference type="ARBA" id="ARBA00023040"/>
    </source>
</evidence>
<name>A0A9D4GMP2_DREPO</name>
<evidence type="ECO:0000256" key="3">
    <source>
        <dbReference type="ARBA" id="ARBA00022692"/>
    </source>
</evidence>
<evidence type="ECO:0000256" key="4">
    <source>
        <dbReference type="ARBA" id="ARBA00022989"/>
    </source>
</evidence>
<evidence type="ECO:0000313" key="14">
    <source>
        <dbReference type="EMBL" id="KAH3819805.1"/>
    </source>
</evidence>
<feature type="transmembrane region" description="Helical" evidence="12">
    <location>
        <begin position="174"/>
        <end position="196"/>
    </location>
</feature>
<dbReference type="PANTHER" id="PTHR19268">
    <property type="entry name" value="G PROTEIN-COUPLED RECEPTOR"/>
    <property type="match status" value="1"/>
</dbReference>
<keyword evidence="15" id="KW-1185">Reference proteome</keyword>
<dbReference type="InterPro" id="IPR051509">
    <property type="entry name" value="GPCR_Orphan/Phoenixin"/>
</dbReference>
<keyword evidence="10 11" id="KW-0807">Transducer</keyword>